<dbReference type="AlphaFoldDB" id="A0A8J2KRQ8"/>
<keyword evidence="2" id="KW-1185">Reference proteome</keyword>
<gene>
    <name evidence="1" type="ORF">AFUS01_LOCUS29053</name>
</gene>
<comment type="caution">
    <text evidence="1">The sequence shown here is derived from an EMBL/GenBank/DDBJ whole genome shotgun (WGS) entry which is preliminary data.</text>
</comment>
<dbReference type="EMBL" id="CAJVCH010423924">
    <property type="protein sequence ID" value="CAG7818556.1"/>
    <property type="molecule type" value="Genomic_DNA"/>
</dbReference>
<proteinExistence type="predicted"/>
<protein>
    <submittedName>
        <fullName evidence="1">Uncharacterized protein</fullName>
    </submittedName>
</protein>
<accession>A0A8J2KRQ8</accession>
<organism evidence="1 2">
    <name type="scientific">Allacma fusca</name>
    <dbReference type="NCBI Taxonomy" id="39272"/>
    <lineage>
        <taxon>Eukaryota</taxon>
        <taxon>Metazoa</taxon>
        <taxon>Ecdysozoa</taxon>
        <taxon>Arthropoda</taxon>
        <taxon>Hexapoda</taxon>
        <taxon>Collembola</taxon>
        <taxon>Symphypleona</taxon>
        <taxon>Sminthuridae</taxon>
        <taxon>Allacma</taxon>
    </lineage>
</organism>
<evidence type="ECO:0000313" key="1">
    <source>
        <dbReference type="EMBL" id="CAG7818556.1"/>
    </source>
</evidence>
<evidence type="ECO:0000313" key="2">
    <source>
        <dbReference type="Proteomes" id="UP000708208"/>
    </source>
</evidence>
<dbReference type="Proteomes" id="UP000708208">
    <property type="component" value="Unassembled WGS sequence"/>
</dbReference>
<name>A0A8J2KRQ8_9HEXA</name>
<sequence length="80" mass="9501">MEDDFFTKRIFTDSEAMDGRRPSLRDTEDVHEMTPSTIFLLGSNMINTHTKDEDTDSVIFLDEFESQQINNKQFRRQKPR</sequence>
<reference evidence="1" key="1">
    <citation type="submission" date="2021-06" db="EMBL/GenBank/DDBJ databases">
        <authorList>
            <person name="Hodson N. C."/>
            <person name="Mongue J. A."/>
            <person name="Jaron S. K."/>
        </authorList>
    </citation>
    <scope>NUCLEOTIDE SEQUENCE</scope>
</reference>
<feature type="non-terminal residue" evidence="1">
    <location>
        <position position="1"/>
    </location>
</feature>